<dbReference type="InterPro" id="IPR036396">
    <property type="entry name" value="Cyt_P450_sf"/>
</dbReference>
<dbReference type="Proteomes" id="UP000681594">
    <property type="component" value="Unassembled WGS sequence"/>
</dbReference>
<dbReference type="RefSeq" id="WP_209379300.1">
    <property type="nucleotide sequence ID" value="NZ_JAGIZB010000007.1"/>
</dbReference>
<protein>
    <submittedName>
        <fullName evidence="2">Cytochrome P450</fullName>
    </submittedName>
</protein>
<dbReference type="PANTHER" id="PTHR46696:SF1">
    <property type="entry name" value="CYTOCHROME P450 YJIB-RELATED"/>
    <property type="match status" value="1"/>
</dbReference>
<dbReference type="InterPro" id="IPR001128">
    <property type="entry name" value="Cyt_P450"/>
</dbReference>
<organism evidence="2 3">
    <name type="scientific">Pararoseomonas baculiformis</name>
    <dbReference type="NCBI Taxonomy" id="2820812"/>
    <lineage>
        <taxon>Bacteria</taxon>
        <taxon>Pseudomonadati</taxon>
        <taxon>Pseudomonadota</taxon>
        <taxon>Alphaproteobacteria</taxon>
        <taxon>Acetobacterales</taxon>
        <taxon>Acetobacteraceae</taxon>
        <taxon>Pararoseomonas</taxon>
    </lineage>
</organism>
<keyword evidence="3" id="KW-1185">Reference proteome</keyword>
<evidence type="ECO:0000313" key="3">
    <source>
        <dbReference type="Proteomes" id="UP000681594"/>
    </source>
</evidence>
<reference evidence="2 3" key="1">
    <citation type="submission" date="2021-03" db="EMBL/GenBank/DDBJ databases">
        <authorList>
            <person name="So Y."/>
        </authorList>
    </citation>
    <scope>NUCLEOTIDE SEQUENCE [LARGE SCALE GENOMIC DNA]</scope>
    <source>
        <strain evidence="2 3">SSH11</strain>
    </source>
</reference>
<comment type="similarity">
    <text evidence="1">Belongs to the cytochrome P450 family.</text>
</comment>
<proteinExistence type="inferred from homology"/>
<dbReference type="PANTHER" id="PTHR46696">
    <property type="entry name" value="P450, PUTATIVE (EUROFUNG)-RELATED"/>
    <property type="match status" value="1"/>
</dbReference>
<comment type="caution">
    <text evidence="2">The sequence shown here is derived from an EMBL/GenBank/DDBJ whole genome shotgun (WGS) entry which is preliminary data.</text>
</comment>
<dbReference type="EMBL" id="JAGIZB010000007">
    <property type="protein sequence ID" value="MBP0445060.1"/>
    <property type="molecule type" value="Genomic_DNA"/>
</dbReference>
<sequence>MEGSPPGPIAAMPSWIAQRHGPPAWSEAEQAFILTRYADVAQLLRSPSASAVEVHPGIERIALRAGRDYGSLVSLLAGMAFFRNAPVHTSVRHFLRRGIGVLADRFGEEAVGRIVDELLEPLVDKGPFDAMPALGTRLPVLVMGRALDLSEETIVVLRRDGQGVVDGWRRGLPLRVYDALQRQAAAVESVLLQEIAAARRQGEGGLARLVRLNDDAFQLDERMLAACIFTLILTGIETTAGFLGSTLLFLSTEGRAERLRKDPAGMRSFLDEVLRYAPPLRRATARRLEEPTEFGGTELPAGVLAIPEIEDAHHDPSAFGQPERFAPGRGGPPSLAFAAGAHACLGGVIAQMEGRLLASRIAAVAVPSLAAQPEWQDHPSFRRLRTLPLELRSRSFGNVDE</sequence>
<dbReference type="SUPFAM" id="SSF48264">
    <property type="entry name" value="Cytochrome P450"/>
    <property type="match status" value="1"/>
</dbReference>
<dbReference type="Pfam" id="PF00067">
    <property type="entry name" value="p450"/>
    <property type="match status" value="1"/>
</dbReference>
<gene>
    <name evidence="2" type="ORF">J8J14_09730</name>
</gene>
<evidence type="ECO:0000256" key="1">
    <source>
        <dbReference type="ARBA" id="ARBA00010617"/>
    </source>
</evidence>
<name>A0ABS4AET9_9PROT</name>
<dbReference type="Gene3D" id="1.10.630.10">
    <property type="entry name" value="Cytochrome P450"/>
    <property type="match status" value="1"/>
</dbReference>
<accession>A0ABS4AET9</accession>
<dbReference type="PRINTS" id="PR00385">
    <property type="entry name" value="P450"/>
</dbReference>
<evidence type="ECO:0000313" key="2">
    <source>
        <dbReference type="EMBL" id="MBP0445060.1"/>
    </source>
</evidence>